<evidence type="ECO:0000313" key="3">
    <source>
        <dbReference type="EMBL" id="CAF3492331.1"/>
    </source>
</evidence>
<dbReference type="InterPro" id="IPR006994">
    <property type="entry name" value="TCF25/Rqc1"/>
</dbReference>
<sequence length="246" mass="28579">MSSRLVRKIQNKNDNDIVKLLEKVGLNNQNENTTSVDDANSDETDYNNQVITRKNPFELFDAEEEDNADKQQTPNEEEEVKTVQLKPKRKRKIKKKPNQHNEDSNQFDDFLNSEIATTKTEDQNSEVQNVSRLNEILSVDSRLLNSLNEMKKRFGREIVQQIERDTNQPSAATTAANLQSLQQSFHPLFSITRGECRLDYQVQENRSFFISLFKNMIYIGERGCPRTALEYAKVILRQVLMDYKSP</sequence>
<dbReference type="Proteomes" id="UP000682733">
    <property type="component" value="Unassembled WGS sequence"/>
</dbReference>
<gene>
    <name evidence="2" type="ORF">OVA965_LOCUS44</name>
    <name evidence="3" type="ORF">TMI583_LOCUS44</name>
</gene>
<dbReference type="PANTHER" id="PTHR22684:SF0">
    <property type="entry name" value="RIBOSOME QUALITY CONTROL COMPLEX SUBUNIT TCF25"/>
    <property type="match status" value="1"/>
</dbReference>
<dbReference type="PANTHER" id="PTHR22684">
    <property type="entry name" value="NULP1-RELATED"/>
    <property type="match status" value="1"/>
</dbReference>
<feature type="compositionally biased region" description="Basic residues" evidence="1">
    <location>
        <begin position="86"/>
        <end position="98"/>
    </location>
</feature>
<evidence type="ECO:0000313" key="4">
    <source>
        <dbReference type="Proteomes" id="UP000677228"/>
    </source>
</evidence>
<feature type="region of interest" description="Disordered" evidence="1">
    <location>
        <begin position="64"/>
        <end position="108"/>
    </location>
</feature>
<reference evidence="2" key="1">
    <citation type="submission" date="2021-02" db="EMBL/GenBank/DDBJ databases">
        <authorList>
            <person name="Nowell W R."/>
        </authorList>
    </citation>
    <scope>NUCLEOTIDE SEQUENCE</scope>
</reference>
<proteinExistence type="predicted"/>
<dbReference type="AlphaFoldDB" id="A0A8S2CQ39"/>
<dbReference type="EMBL" id="CAJOBA010000002">
    <property type="protein sequence ID" value="CAF3492331.1"/>
    <property type="molecule type" value="Genomic_DNA"/>
</dbReference>
<comment type="caution">
    <text evidence="2">The sequence shown here is derived from an EMBL/GenBank/DDBJ whole genome shotgun (WGS) entry which is preliminary data.</text>
</comment>
<organism evidence="2 4">
    <name type="scientific">Didymodactylos carnosus</name>
    <dbReference type="NCBI Taxonomy" id="1234261"/>
    <lineage>
        <taxon>Eukaryota</taxon>
        <taxon>Metazoa</taxon>
        <taxon>Spiralia</taxon>
        <taxon>Gnathifera</taxon>
        <taxon>Rotifera</taxon>
        <taxon>Eurotatoria</taxon>
        <taxon>Bdelloidea</taxon>
        <taxon>Philodinida</taxon>
        <taxon>Philodinidae</taxon>
        <taxon>Didymodactylos</taxon>
    </lineage>
</organism>
<dbReference type="EMBL" id="CAJNOK010000002">
    <property type="protein sequence ID" value="CAF0721088.1"/>
    <property type="molecule type" value="Genomic_DNA"/>
</dbReference>
<accession>A0A8S2CQ39</accession>
<evidence type="ECO:0000313" key="2">
    <source>
        <dbReference type="EMBL" id="CAF0721088.1"/>
    </source>
</evidence>
<name>A0A8S2CQ39_9BILA</name>
<protein>
    <submittedName>
        <fullName evidence="2">Uncharacterized protein</fullName>
    </submittedName>
</protein>
<dbReference type="GO" id="GO:1990112">
    <property type="term" value="C:RQC complex"/>
    <property type="evidence" value="ECO:0007669"/>
    <property type="project" value="TreeGrafter"/>
</dbReference>
<dbReference type="Proteomes" id="UP000677228">
    <property type="component" value="Unassembled WGS sequence"/>
</dbReference>
<dbReference type="Pfam" id="PF04910">
    <property type="entry name" value="Tcf25"/>
    <property type="match status" value="1"/>
</dbReference>
<evidence type="ECO:0000256" key="1">
    <source>
        <dbReference type="SAM" id="MobiDB-lite"/>
    </source>
</evidence>
<feature type="compositionally biased region" description="Polar residues" evidence="1">
    <location>
        <begin position="29"/>
        <end position="38"/>
    </location>
</feature>
<feature type="region of interest" description="Disordered" evidence="1">
    <location>
        <begin position="29"/>
        <end position="52"/>
    </location>
</feature>